<feature type="compositionally biased region" description="Polar residues" evidence="1">
    <location>
        <begin position="142"/>
        <end position="152"/>
    </location>
</feature>
<dbReference type="PANTHER" id="PTHR47008">
    <property type="entry name" value="PROTEIN CORDON-BLEU"/>
    <property type="match status" value="1"/>
</dbReference>
<dbReference type="EMBL" id="JAINUG010000008">
    <property type="protein sequence ID" value="KAJ8415692.1"/>
    <property type="molecule type" value="Genomic_DNA"/>
</dbReference>
<comment type="caution">
    <text evidence="3">The sequence shown here is derived from an EMBL/GenBank/DDBJ whole genome shotgun (WGS) entry which is preliminary data.</text>
</comment>
<dbReference type="GO" id="GO:0044294">
    <property type="term" value="C:dendritic growth cone"/>
    <property type="evidence" value="ECO:0007669"/>
    <property type="project" value="TreeGrafter"/>
</dbReference>
<dbReference type="PROSITE" id="PS51082">
    <property type="entry name" value="WH2"/>
    <property type="match status" value="2"/>
</dbReference>
<dbReference type="GO" id="GO:0030041">
    <property type="term" value="P:actin filament polymerization"/>
    <property type="evidence" value="ECO:0007669"/>
    <property type="project" value="TreeGrafter"/>
</dbReference>
<sequence length="751" mass="80521">DVDHTESASVSELSVSSTDRSTHSEIPVSVVDCEVPVTTIDEVFEDCNHSMTQYEAALLYSTQTSSGANQSCSYQPSGQTVNKNNNARTSDGQGKAQGRSLPDKALRRSSKREERSSRAQAKDTHASPQRVSVLKEDAVPGGTQTPVQNIPSGSALIQKESVGHPGEGEPVASARWQVAQSKITQSPTSRFGMKTFTIVPPKPAQLQNQKPTGSLSTGAIKIDAQGNMVKSNFQNQYGRPPGSGSDSDVPLLGKAKAFWSSTEQQDIATTSKGRAPKTRDPEISRAPPAEPPAEPSAEPPAECAGKASPEATLGEVVEGAMHQLAKKKPATQEPVQQPVKATCEPEQKRDLSFLKPPRRTSSQYVASAIAKYTGKPACNKVESIPEAHAIPEPFVSKQKPTGDRGISHRTETSDTKYTRTSSEIFQTQTKPNMLMVNPKRSLSFPDYTSEKSESAAQPKQDNGTGTSSPDTNPPSRLFPSTKTFPQRLPVTSAQTPRSPTRADTTHSTPLHKPFPAHSGRDGMRPELAKKPASLPAPSGPSESEQVGPFGPMKKFRPVAPKSVPREASLHSCLMEEIQTGEGKERLKRIADAARESTLKKTAFVETENEHSALLSAIRAQNNSSRLRKVQSEAASELEKCRKAELKTSPHREDTPPPSLSAPPPPPFSAPPPPPLSAPPPPPPPPFSARPKPGLVLKGSGKPENAREAMLEAIRSGSGADRLKKIPVPTKTVFVNGRLGIVQSAARVPQEH</sequence>
<feature type="compositionally biased region" description="Pro residues" evidence="1">
    <location>
        <begin position="288"/>
        <end position="298"/>
    </location>
</feature>
<feature type="compositionally biased region" description="Polar residues" evidence="1">
    <location>
        <begin position="418"/>
        <end position="431"/>
    </location>
</feature>
<dbReference type="InterPro" id="IPR003124">
    <property type="entry name" value="WH2_dom"/>
</dbReference>
<feature type="compositionally biased region" description="Pro residues" evidence="1">
    <location>
        <begin position="655"/>
        <end position="687"/>
    </location>
</feature>
<feature type="region of interest" description="Disordered" evidence="1">
    <location>
        <begin position="389"/>
        <end position="564"/>
    </location>
</feature>
<dbReference type="InterPro" id="IPR039895">
    <property type="entry name" value="COBL-like"/>
</dbReference>
<feature type="compositionally biased region" description="Basic and acidic residues" evidence="1">
    <location>
        <begin position="518"/>
        <end position="529"/>
    </location>
</feature>
<dbReference type="Proteomes" id="UP001221898">
    <property type="component" value="Unassembled WGS sequence"/>
</dbReference>
<dbReference type="GO" id="GO:0044295">
    <property type="term" value="C:axonal growth cone"/>
    <property type="evidence" value="ECO:0007669"/>
    <property type="project" value="TreeGrafter"/>
</dbReference>
<feature type="non-terminal residue" evidence="3">
    <location>
        <position position="1"/>
    </location>
</feature>
<feature type="region of interest" description="Disordered" evidence="1">
    <location>
        <begin position="231"/>
        <end position="360"/>
    </location>
</feature>
<dbReference type="GO" id="GO:0003785">
    <property type="term" value="F:actin monomer binding"/>
    <property type="evidence" value="ECO:0007669"/>
    <property type="project" value="InterPro"/>
</dbReference>
<accession>A0AAD7X081</accession>
<organism evidence="3 4">
    <name type="scientific">Aldrovandia affinis</name>
    <dbReference type="NCBI Taxonomy" id="143900"/>
    <lineage>
        <taxon>Eukaryota</taxon>
        <taxon>Metazoa</taxon>
        <taxon>Chordata</taxon>
        <taxon>Craniata</taxon>
        <taxon>Vertebrata</taxon>
        <taxon>Euteleostomi</taxon>
        <taxon>Actinopterygii</taxon>
        <taxon>Neopterygii</taxon>
        <taxon>Teleostei</taxon>
        <taxon>Notacanthiformes</taxon>
        <taxon>Halosauridae</taxon>
        <taxon>Aldrovandia</taxon>
    </lineage>
</organism>
<keyword evidence="4" id="KW-1185">Reference proteome</keyword>
<evidence type="ECO:0000313" key="3">
    <source>
        <dbReference type="EMBL" id="KAJ8415692.1"/>
    </source>
</evidence>
<feature type="region of interest" description="Disordered" evidence="1">
    <location>
        <begin position="65"/>
        <end position="152"/>
    </location>
</feature>
<dbReference type="GO" id="GO:0005886">
    <property type="term" value="C:plasma membrane"/>
    <property type="evidence" value="ECO:0007669"/>
    <property type="project" value="TreeGrafter"/>
</dbReference>
<reference evidence="3" key="1">
    <citation type="journal article" date="2023" name="Science">
        <title>Genome structures resolve the early diversification of teleost fishes.</title>
        <authorList>
            <person name="Parey E."/>
            <person name="Louis A."/>
            <person name="Montfort J."/>
            <person name="Bouchez O."/>
            <person name="Roques C."/>
            <person name="Iampietro C."/>
            <person name="Lluch J."/>
            <person name="Castinel A."/>
            <person name="Donnadieu C."/>
            <person name="Desvignes T."/>
            <person name="Floi Bucao C."/>
            <person name="Jouanno E."/>
            <person name="Wen M."/>
            <person name="Mejri S."/>
            <person name="Dirks R."/>
            <person name="Jansen H."/>
            <person name="Henkel C."/>
            <person name="Chen W.J."/>
            <person name="Zahm M."/>
            <person name="Cabau C."/>
            <person name="Klopp C."/>
            <person name="Thompson A.W."/>
            <person name="Robinson-Rechavi M."/>
            <person name="Braasch I."/>
            <person name="Lecointre G."/>
            <person name="Bobe J."/>
            <person name="Postlethwait J.H."/>
            <person name="Berthelot C."/>
            <person name="Roest Crollius H."/>
            <person name="Guiguen Y."/>
        </authorList>
    </citation>
    <scope>NUCLEOTIDE SEQUENCE</scope>
    <source>
        <strain evidence="3">NC1722</strain>
    </source>
</reference>
<feature type="domain" description="WH2" evidence="2">
    <location>
        <begin position="609"/>
        <end position="629"/>
    </location>
</feature>
<dbReference type="PANTHER" id="PTHR47008:SF1">
    <property type="entry name" value="PROTEIN CORDON-BLEU"/>
    <property type="match status" value="1"/>
</dbReference>
<evidence type="ECO:0000313" key="4">
    <source>
        <dbReference type="Proteomes" id="UP001221898"/>
    </source>
</evidence>
<dbReference type="GO" id="GO:0043025">
    <property type="term" value="C:neuronal cell body"/>
    <property type="evidence" value="ECO:0007669"/>
    <property type="project" value="TreeGrafter"/>
</dbReference>
<feature type="compositionally biased region" description="Polar residues" evidence="1">
    <location>
        <begin position="454"/>
        <end position="508"/>
    </location>
</feature>
<dbReference type="Pfam" id="PF02205">
    <property type="entry name" value="WH2"/>
    <property type="match status" value="1"/>
</dbReference>
<feature type="compositionally biased region" description="Basic and acidic residues" evidence="1">
    <location>
        <begin position="400"/>
        <end position="417"/>
    </location>
</feature>
<feature type="compositionally biased region" description="Basic and acidic residues" evidence="1">
    <location>
        <begin position="343"/>
        <end position="352"/>
    </location>
</feature>
<feature type="compositionally biased region" description="Polar residues" evidence="1">
    <location>
        <begin position="259"/>
        <end position="272"/>
    </location>
</feature>
<feature type="compositionally biased region" description="Low complexity" evidence="1">
    <location>
        <begin position="7"/>
        <end position="17"/>
    </location>
</feature>
<feature type="compositionally biased region" description="Basic and acidic residues" evidence="1">
    <location>
        <begin position="101"/>
        <end position="125"/>
    </location>
</feature>
<feature type="domain" description="WH2" evidence="2">
    <location>
        <begin position="705"/>
        <end position="725"/>
    </location>
</feature>
<dbReference type="GO" id="GO:1990357">
    <property type="term" value="C:terminal web"/>
    <property type="evidence" value="ECO:0007669"/>
    <property type="project" value="TreeGrafter"/>
</dbReference>
<gene>
    <name evidence="3" type="ORF">AAFF_G00402490</name>
</gene>
<dbReference type="GO" id="GO:0048471">
    <property type="term" value="C:perinuclear region of cytoplasm"/>
    <property type="evidence" value="ECO:0007669"/>
    <property type="project" value="TreeGrafter"/>
</dbReference>
<protein>
    <recommendedName>
        <fullName evidence="2">WH2 domain-containing protein</fullName>
    </recommendedName>
</protein>
<dbReference type="SMART" id="SM00246">
    <property type="entry name" value="WH2"/>
    <property type="match status" value="3"/>
</dbReference>
<evidence type="ECO:0000259" key="2">
    <source>
        <dbReference type="PROSITE" id="PS51082"/>
    </source>
</evidence>
<name>A0AAD7X081_9TELE</name>
<feature type="region of interest" description="Disordered" evidence="1">
    <location>
        <begin position="1"/>
        <end position="29"/>
    </location>
</feature>
<dbReference type="GO" id="GO:0001726">
    <property type="term" value="C:ruffle"/>
    <property type="evidence" value="ECO:0007669"/>
    <property type="project" value="TreeGrafter"/>
</dbReference>
<feature type="compositionally biased region" description="Polar residues" evidence="1">
    <location>
        <begin position="65"/>
        <end position="92"/>
    </location>
</feature>
<dbReference type="AlphaFoldDB" id="A0AAD7X081"/>
<dbReference type="CDD" id="cd21800">
    <property type="entry name" value="WH2_Wb_Cobl"/>
    <property type="match status" value="1"/>
</dbReference>
<evidence type="ECO:0000256" key="1">
    <source>
        <dbReference type="SAM" id="MobiDB-lite"/>
    </source>
</evidence>
<feature type="region of interest" description="Disordered" evidence="1">
    <location>
        <begin position="619"/>
        <end position="703"/>
    </location>
</feature>
<proteinExistence type="predicted"/>
<dbReference type="GO" id="GO:0051639">
    <property type="term" value="P:actin filament network formation"/>
    <property type="evidence" value="ECO:0007669"/>
    <property type="project" value="TreeGrafter"/>
</dbReference>
<dbReference type="GO" id="GO:0005884">
    <property type="term" value="C:actin filament"/>
    <property type="evidence" value="ECO:0007669"/>
    <property type="project" value="TreeGrafter"/>
</dbReference>
<feature type="compositionally biased region" description="Basic and acidic residues" evidence="1">
    <location>
        <begin position="636"/>
        <end position="654"/>
    </location>
</feature>